<dbReference type="Pfam" id="PF13672">
    <property type="entry name" value="PP2C_2"/>
    <property type="match status" value="1"/>
</dbReference>
<dbReference type="InterPro" id="IPR011009">
    <property type="entry name" value="Kinase-like_dom_sf"/>
</dbReference>
<dbReference type="HOGENOM" id="CLU_463605_0_0_3"/>
<accession>Q10Z85</accession>
<dbReference type="AlphaFoldDB" id="Q10Z85"/>
<reference evidence="2" key="1">
    <citation type="submission" date="2006-06" db="EMBL/GenBank/DDBJ databases">
        <title>Complete sequence of Trichodesmium erythraeum IMS101.</title>
        <authorList>
            <consortium name="US DOE Joint Genome Institute"/>
            <person name="Copeland A."/>
            <person name="Lucas S."/>
            <person name="Lapidus A."/>
            <person name="Barry K."/>
            <person name="Detter J.C."/>
            <person name="Glavina del Rio T."/>
            <person name="Hammon N."/>
            <person name="Israni S."/>
            <person name="Dalin E."/>
            <person name="Tice H."/>
            <person name="Pitluck S."/>
            <person name="Kiss H."/>
            <person name="Munk A.C."/>
            <person name="Brettin T."/>
            <person name="Bruce D."/>
            <person name="Han C."/>
            <person name="Tapia R."/>
            <person name="Gilna P."/>
            <person name="Schmutz J."/>
            <person name="Larimer F."/>
            <person name="Land M."/>
            <person name="Hauser L."/>
            <person name="Kyrpides N."/>
            <person name="Kim E."/>
            <person name="Richardson P."/>
        </authorList>
    </citation>
    <scope>NUCLEOTIDE SEQUENCE [LARGE SCALE GENOMIC DNA]</scope>
    <source>
        <strain evidence="2">IMS101</strain>
    </source>
</reference>
<dbReference type="SUPFAM" id="SSF81606">
    <property type="entry name" value="PP2C-like"/>
    <property type="match status" value="1"/>
</dbReference>
<dbReference type="RefSeq" id="WP_011612784.1">
    <property type="nucleotide sequence ID" value="NC_008312.1"/>
</dbReference>
<sequence length="633" mass="69856">MISENTSLQIEQLSITVLENIGQRNNQIRYFKVRFDSEDSEMNQIGMLRVGSATGLLQQELQLREILGEYALVAPLIAKTTVSDIAQIITVSSPAKDTVVQTPIDETLTSSCDNGTSQKTLLQTNEEQIETPSEVETEIEAETMETVVEKTIDSEVLADEKSFDEDTLDAVDLDSLKSSDEPNNGDYLEDEYYPEIPLPGNEGEQLLLLTEFPDSQLTLSNWLKNSPSPLEALKLSTQICQFFWYLHQKKWCLIDLDPDLIAVGKPICCFDLTCAYPEARPLTSGLIGTYCAPELAFVPTPEEKSSTYTIGALLYHMLHGDPPTKELKYKECSVPLFAQLLALSLSPLIDERFSLVQLRSLLIEAYNTLDTVRVSWEIASKSTVGLSPQRLHNEDSYGITQSDSDGSEIVVLAALADGMGGMAQGEVASRLAVKTILNGLSGEVENTRNNRERWLIYLIEQANAEVSKVAPNGGTTLSLVLLESTKMSLAHVGDSRIYLIRDREIRQLSEDHSLVALLVASGQISAAESRQHPERNVLTKSLGAKKRLSQGYVQTVTDIELQDGDVILLCSDGVWDLVSDQELTELFMPMSSTTVLQTAVNQGIKLVLKRGAPDNATLLALRCQITPTQVYFP</sequence>
<feature type="domain" description="PPM-type phosphatase" evidence="1">
    <location>
        <begin position="375"/>
        <end position="623"/>
    </location>
</feature>
<protein>
    <submittedName>
        <fullName evidence="2">Protein serine/threonine phosphatases</fullName>
    </submittedName>
</protein>
<evidence type="ECO:0000313" key="2">
    <source>
        <dbReference type="EMBL" id="ABG52439.1"/>
    </source>
</evidence>
<dbReference type="EMBL" id="CP000393">
    <property type="protein sequence ID" value="ABG52439.1"/>
    <property type="molecule type" value="Genomic_DNA"/>
</dbReference>
<proteinExistence type="predicted"/>
<dbReference type="SUPFAM" id="SSF56112">
    <property type="entry name" value="Protein kinase-like (PK-like)"/>
    <property type="match status" value="1"/>
</dbReference>
<dbReference type="PROSITE" id="PS51746">
    <property type="entry name" value="PPM_2"/>
    <property type="match status" value="1"/>
</dbReference>
<dbReference type="eggNOG" id="COG0631">
    <property type="taxonomic scope" value="Bacteria"/>
</dbReference>
<dbReference type="GO" id="GO:0004722">
    <property type="term" value="F:protein serine/threonine phosphatase activity"/>
    <property type="evidence" value="ECO:0007669"/>
    <property type="project" value="InterPro"/>
</dbReference>
<dbReference type="Gene3D" id="3.60.40.10">
    <property type="entry name" value="PPM-type phosphatase domain"/>
    <property type="match status" value="1"/>
</dbReference>
<name>Q10Z85_TRIEI</name>
<dbReference type="SMART" id="SM00331">
    <property type="entry name" value="PP2C_SIG"/>
    <property type="match status" value="1"/>
</dbReference>
<dbReference type="InterPro" id="IPR036457">
    <property type="entry name" value="PPM-type-like_dom_sf"/>
</dbReference>
<dbReference type="CDD" id="cd00143">
    <property type="entry name" value="PP2Cc"/>
    <property type="match status" value="1"/>
</dbReference>
<organism evidence="2">
    <name type="scientific">Trichodesmium erythraeum (strain IMS101)</name>
    <dbReference type="NCBI Taxonomy" id="203124"/>
    <lineage>
        <taxon>Bacteria</taxon>
        <taxon>Bacillati</taxon>
        <taxon>Cyanobacteriota</taxon>
        <taxon>Cyanophyceae</taxon>
        <taxon>Oscillatoriophycideae</taxon>
        <taxon>Oscillatoriales</taxon>
        <taxon>Microcoleaceae</taxon>
        <taxon>Trichodesmium</taxon>
    </lineage>
</organism>
<dbReference type="OrthoDB" id="495860at2"/>
<dbReference type="InterPro" id="IPR015655">
    <property type="entry name" value="PP2C"/>
</dbReference>
<gene>
    <name evidence="2" type="ordered locus">Tery_3336</name>
</gene>
<dbReference type="SMART" id="SM00332">
    <property type="entry name" value="PP2Cc"/>
    <property type="match status" value="1"/>
</dbReference>
<dbReference type="InterPro" id="IPR001932">
    <property type="entry name" value="PPM-type_phosphatase-like_dom"/>
</dbReference>
<dbReference type="KEGG" id="ter:Tery_3336"/>
<dbReference type="STRING" id="203124.Tery_3336"/>
<evidence type="ECO:0000259" key="1">
    <source>
        <dbReference type="PROSITE" id="PS51746"/>
    </source>
</evidence>
<dbReference type="eggNOG" id="COG0515">
    <property type="taxonomic scope" value="Bacteria"/>
</dbReference>
<dbReference type="PANTHER" id="PTHR47992">
    <property type="entry name" value="PROTEIN PHOSPHATASE"/>
    <property type="match status" value="1"/>
</dbReference>
<dbReference type="Gene3D" id="1.10.510.10">
    <property type="entry name" value="Transferase(Phosphotransferase) domain 1"/>
    <property type="match status" value="1"/>
</dbReference>